<dbReference type="EMBL" id="CP017703">
    <property type="protein sequence ID" value="ASS89344.1"/>
    <property type="molecule type" value="Genomic_DNA"/>
</dbReference>
<gene>
    <name evidence="1" type="ORF">AP3564_02920</name>
</gene>
<dbReference type="AlphaFoldDB" id="A0A223E259"/>
<reference evidence="1 2" key="1">
    <citation type="submission" date="2016-10" db="EMBL/GenBank/DDBJ databases">
        <title>The whole genome sequencing and assembly of Aeribacillus pallidus KCTC3564 strain.</title>
        <authorList>
            <person name="Lee Y.-J."/>
            <person name="Park M.-K."/>
            <person name="Yi H."/>
            <person name="Bahn Y.-S."/>
            <person name="Kim J.F."/>
            <person name="Lee D.-W."/>
        </authorList>
    </citation>
    <scope>NUCLEOTIDE SEQUENCE [LARGE SCALE GENOMIC DNA]</scope>
    <source>
        <strain evidence="1 2">KCTC3564</strain>
    </source>
</reference>
<evidence type="ECO:0000313" key="2">
    <source>
        <dbReference type="Proteomes" id="UP000214606"/>
    </source>
</evidence>
<name>A0A223E259_9BACI</name>
<protein>
    <submittedName>
        <fullName evidence="1">Uncharacterized protein</fullName>
    </submittedName>
</protein>
<evidence type="ECO:0000313" key="1">
    <source>
        <dbReference type="EMBL" id="ASS89344.1"/>
    </source>
</evidence>
<dbReference type="KEGG" id="apak:AP3564_02920"/>
<dbReference type="RefSeq" id="WP_094244602.1">
    <property type="nucleotide sequence ID" value="NZ_CP017703.1"/>
</dbReference>
<organism evidence="1 2">
    <name type="scientific">Aeribacillus pallidus</name>
    <dbReference type="NCBI Taxonomy" id="33936"/>
    <lineage>
        <taxon>Bacteria</taxon>
        <taxon>Bacillati</taxon>
        <taxon>Bacillota</taxon>
        <taxon>Bacilli</taxon>
        <taxon>Bacillales</taxon>
        <taxon>Bacillaceae</taxon>
        <taxon>Aeribacillus</taxon>
    </lineage>
</organism>
<proteinExistence type="predicted"/>
<dbReference type="Proteomes" id="UP000214606">
    <property type="component" value="Chromosome"/>
</dbReference>
<accession>A0A223E259</accession>
<sequence length="96" mass="11055">MLKSTLIIMSILLVTIHFAILYFWMFDWQKLATKTGFISWFASILLGIFVYFAFQTFSRCDKAAVVIRNILLYSTLLTIFLACIAFIIEAITKAMP</sequence>